<comment type="caution">
    <text evidence="1">The sequence shown here is derived from an EMBL/GenBank/DDBJ whole genome shotgun (WGS) entry which is preliminary data.</text>
</comment>
<proteinExistence type="predicted"/>
<dbReference type="AlphaFoldDB" id="A0A316HLX8"/>
<protein>
    <submittedName>
        <fullName evidence="1">Uncharacterized protein</fullName>
    </submittedName>
</protein>
<accession>A0A316HLX8</accession>
<dbReference type="EMBL" id="QGHB01000016">
    <property type="protein sequence ID" value="PWK81725.1"/>
    <property type="molecule type" value="Genomic_DNA"/>
</dbReference>
<sequence length="157" mass="16749">MAWSNSKIFRQFLADAFLNVAAFDLDSDTFKVALYDNDITPDNDVSAANSAYNAGQWTSTNNEVFEAGQWAQGGVALTSPTINVGTADVVFWDASDTASGSAADLANVYGCLVYDDTLATPVADQGICYNYFGGANSVVNGTFTVVWNANGIWRITL</sequence>
<gene>
    <name evidence="1" type="ORF">C8D88_116137</name>
</gene>
<evidence type="ECO:0000313" key="1">
    <source>
        <dbReference type="EMBL" id="PWK81725.1"/>
    </source>
</evidence>
<dbReference type="RefSeq" id="WP_109641194.1">
    <property type="nucleotide sequence ID" value="NZ_QGHB01000016.1"/>
</dbReference>
<evidence type="ECO:0000313" key="2">
    <source>
        <dbReference type="Proteomes" id="UP000246005"/>
    </source>
</evidence>
<name>A0A316HLX8_9PSEU</name>
<reference evidence="1 2" key="1">
    <citation type="submission" date="2018-05" db="EMBL/GenBank/DDBJ databases">
        <title>Genomic Encyclopedia of Type Strains, Phase IV (KMG-IV): sequencing the most valuable type-strain genomes for metagenomic binning, comparative biology and taxonomic classification.</title>
        <authorList>
            <person name="Goeker M."/>
        </authorList>
    </citation>
    <scope>NUCLEOTIDE SEQUENCE [LARGE SCALE GENOMIC DNA]</scope>
    <source>
        <strain evidence="1 2">DSM 45480</strain>
    </source>
</reference>
<dbReference type="Proteomes" id="UP000246005">
    <property type="component" value="Unassembled WGS sequence"/>
</dbReference>
<organism evidence="1 2">
    <name type="scientific">Lentzea atacamensis</name>
    <dbReference type="NCBI Taxonomy" id="531938"/>
    <lineage>
        <taxon>Bacteria</taxon>
        <taxon>Bacillati</taxon>
        <taxon>Actinomycetota</taxon>
        <taxon>Actinomycetes</taxon>
        <taxon>Pseudonocardiales</taxon>
        <taxon>Pseudonocardiaceae</taxon>
        <taxon>Lentzea</taxon>
    </lineage>
</organism>